<accession>A0A368T141</accession>
<dbReference type="AlphaFoldDB" id="A0A368T141"/>
<evidence type="ECO:0000313" key="2">
    <source>
        <dbReference type="Proteomes" id="UP000253318"/>
    </source>
</evidence>
<sequence>MSRRPGRSAAGRGRVNVEGGAVQRLTRIRFLVFPDNGLFRVHGLGARFDRGAAPGLAGGSLLACGPEHLELSTLQGRIEVSVVLEEWDQLPGPDADTGPEAVPWEEAGTATVFLRGYVSVGTDTSGRTLGVRLAGGTGGYHVEVRARRRHAVAARYDHLLQHYRDHGSAEFRRAAESLRGQEEFLLRLSPAGRTSGNDPVRYPTVVSG</sequence>
<protein>
    <submittedName>
        <fullName evidence="1">Uncharacterized protein</fullName>
    </submittedName>
</protein>
<dbReference type="EMBL" id="QEIN01000198">
    <property type="protein sequence ID" value="RCV53217.1"/>
    <property type="molecule type" value="Genomic_DNA"/>
</dbReference>
<name>A0A368T141_9ACTN</name>
<proteinExistence type="predicted"/>
<keyword evidence="2" id="KW-1185">Reference proteome</keyword>
<comment type="caution">
    <text evidence="1">The sequence shown here is derived from an EMBL/GenBank/DDBJ whole genome shotgun (WGS) entry which is preliminary data.</text>
</comment>
<organism evidence="1 2">
    <name type="scientific">Marinitenerispora sediminis</name>
    <dbReference type="NCBI Taxonomy" id="1931232"/>
    <lineage>
        <taxon>Bacteria</taxon>
        <taxon>Bacillati</taxon>
        <taxon>Actinomycetota</taxon>
        <taxon>Actinomycetes</taxon>
        <taxon>Streptosporangiales</taxon>
        <taxon>Nocardiopsidaceae</taxon>
        <taxon>Marinitenerispora</taxon>
    </lineage>
</organism>
<reference evidence="1 2" key="1">
    <citation type="submission" date="2018-04" db="EMBL/GenBank/DDBJ databases">
        <title>Novel actinobacteria from marine sediment.</title>
        <authorList>
            <person name="Ng Z.Y."/>
            <person name="Tan G.Y.A."/>
        </authorList>
    </citation>
    <scope>NUCLEOTIDE SEQUENCE [LARGE SCALE GENOMIC DNA]</scope>
    <source>
        <strain evidence="1 2">TPS81</strain>
    </source>
</reference>
<gene>
    <name evidence="1" type="ORF">DEF24_20915</name>
</gene>
<dbReference type="Proteomes" id="UP000253318">
    <property type="component" value="Unassembled WGS sequence"/>
</dbReference>
<evidence type="ECO:0000313" key="1">
    <source>
        <dbReference type="EMBL" id="RCV53217.1"/>
    </source>
</evidence>